<accession>A0AAD3HR51</accession>
<feature type="region of interest" description="Disordered" evidence="1">
    <location>
        <begin position="309"/>
        <end position="339"/>
    </location>
</feature>
<feature type="compositionally biased region" description="Low complexity" evidence="1">
    <location>
        <begin position="29"/>
        <end position="45"/>
    </location>
</feature>
<evidence type="ECO:0008006" key="4">
    <source>
        <dbReference type="Google" id="ProtNLM"/>
    </source>
</evidence>
<keyword evidence="3" id="KW-1185">Reference proteome</keyword>
<feature type="compositionally biased region" description="Pro residues" evidence="1">
    <location>
        <begin position="319"/>
        <end position="336"/>
    </location>
</feature>
<reference evidence="2 3" key="1">
    <citation type="journal article" date="2021" name="Sci. Rep.">
        <title>Genome sequencing of the multicellular alga Astrephomene provides insights into convergent evolution of germ-soma differentiation.</title>
        <authorList>
            <person name="Yamashita S."/>
            <person name="Yamamoto K."/>
            <person name="Matsuzaki R."/>
            <person name="Suzuki S."/>
            <person name="Yamaguchi H."/>
            <person name="Hirooka S."/>
            <person name="Minakuchi Y."/>
            <person name="Miyagishima S."/>
            <person name="Kawachi M."/>
            <person name="Toyoda A."/>
            <person name="Nozaki H."/>
        </authorList>
    </citation>
    <scope>NUCLEOTIDE SEQUENCE [LARGE SCALE GENOMIC DNA]</scope>
    <source>
        <strain evidence="2 3">NIES-4017</strain>
    </source>
</reference>
<feature type="non-terminal residue" evidence="2">
    <location>
        <position position="541"/>
    </location>
</feature>
<protein>
    <recommendedName>
        <fullName evidence="4">Guanylate cyclase domain-containing protein</fullName>
    </recommendedName>
</protein>
<dbReference type="InterPro" id="IPR050697">
    <property type="entry name" value="Adenylyl/Guanylyl_Cyclase_3/4"/>
</dbReference>
<dbReference type="SUPFAM" id="SSF55073">
    <property type="entry name" value="Nucleotide cyclase"/>
    <property type="match status" value="1"/>
</dbReference>
<dbReference type="PANTHER" id="PTHR43081:SF1">
    <property type="entry name" value="ADENYLATE CYCLASE, TERMINAL-DIFFERENTIATION SPECIFIC"/>
    <property type="match status" value="1"/>
</dbReference>
<feature type="compositionally biased region" description="Basic residues" evidence="1">
    <location>
        <begin position="139"/>
        <end position="154"/>
    </location>
</feature>
<comment type="caution">
    <text evidence="2">The sequence shown here is derived from an EMBL/GenBank/DDBJ whole genome shotgun (WGS) entry which is preliminary data.</text>
</comment>
<dbReference type="EMBL" id="BMAR01000031">
    <property type="protein sequence ID" value="GFR49580.1"/>
    <property type="molecule type" value="Genomic_DNA"/>
</dbReference>
<feature type="compositionally biased region" description="Gly residues" evidence="1">
    <location>
        <begin position="46"/>
        <end position="66"/>
    </location>
</feature>
<feature type="compositionally biased region" description="Low complexity" evidence="1">
    <location>
        <begin position="73"/>
        <end position="87"/>
    </location>
</feature>
<evidence type="ECO:0000313" key="2">
    <source>
        <dbReference type="EMBL" id="GFR49580.1"/>
    </source>
</evidence>
<feature type="region of interest" description="Disordered" evidence="1">
    <location>
        <begin position="1"/>
        <end position="158"/>
    </location>
</feature>
<dbReference type="Proteomes" id="UP001054857">
    <property type="component" value="Unassembled WGS sequence"/>
</dbReference>
<dbReference type="Gene3D" id="3.30.70.1230">
    <property type="entry name" value="Nucleotide cyclase"/>
    <property type="match status" value="1"/>
</dbReference>
<dbReference type="PANTHER" id="PTHR43081">
    <property type="entry name" value="ADENYLATE CYCLASE, TERMINAL-DIFFERENTIATION SPECIFIC-RELATED"/>
    <property type="match status" value="1"/>
</dbReference>
<feature type="compositionally biased region" description="Gly residues" evidence="1">
    <location>
        <begin position="18"/>
        <end position="28"/>
    </location>
</feature>
<evidence type="ECO:0000256" key="1">
    <source>
        <dbReference type="SAM" id="MobiDB-lite"/>
    </source>
</evidence>
<evidence type="ECO:0000313" key="3">
    <source>
        <dbReference type="Proteomes" id="UP001054857"/>
    </source>
</evidence>
<sequence length="541" mass="53341">GGEEEEEEELEKGIPIMAGGGGPRGGSAVGSMGVSGNDASACGGSSSLGGGVGGDSSGTRNGNGSGGDDDGANDSAAAAATAPSSGAVVQYRPPPPPALLLAKSRGRTLVRRNPTTSHPSRHHPTTTNPPATAPSNPSSHRHHRFSTSSYHHHQTPSASSPNYWLLPQPLYIAVPTPLLCRLALCPPLKSLWVAQVSSLDAPTGRVSVAFLKVVGAATLLADLPGPAAAALEQCQRLVCGLLGGAGGYLVEGCGNGLVLAAFGSPAAAAEWALDCVDGLKRLDWDPALLSHELCEEVVTLAAQRAVVQSVTGPSGGGGTPPPPQLGSTPSPAPAPAPTGASLAAAAAAGAAAGGAASRLRSGAAAPGAGGAGGAGAGGEGSGAAGATAFVRPASVALSRQATTLSRGLRIKVGIDVGFAACSLTATSGRLSYRGRVMNRAARIAGIAAAGQVLCSGAAWEGVTAEALRPPSGGGLPPCLNLSAVSLGPMVLKGIKEPLEVLQCVRDEEGHLALQLQLQQQQMGVGVPATVGMAQEGQQQQQ</sequence>
<dbReference type="InterPro" id="IPR029787">
    <property type="entry name" value="Nucleotide_cyclase"/>
</dbReference>
<proteinExistence type="predicted"/>
<organism evidence="2 3">
    <name type="scientific">Astrephomene gubernaculifera</name>
    <dbReference type="NCBI Taxonomy" id="47775"/>
    <lineage>
        <taxon>Eukaryota</taxon>
        <taxon>Viridiplantae</taxon>
        <taxon>Chlorophyta</taxon>
        <taxon>core chlorophytes</taxon>
        <taxon>Chlorophyceae</taxon>
        <taxon>CS clade</taxon>
        <taxon>Chlamydomonadales</taxon>
        <taxon>Astrephomenaceae</taxon>
        <taxon>Astrephomene</taxon>
    </lineage>
</organism>
<feature type="compositionally biased region" description="Low complexity" evidence="1">
    <location>
        <begin position="125"/>
        <end position="138"/>
    </location>
</feature>
<dbReference type="AlphaFoldDB" id="A0AAD3HR51"/>
<name>A0AAD3HR51_9CHLO</name>
<feature type="compositionally biased region" description="Acidic residues" evidence="1">
    <location>
        <begin position="1"/>
        <end position="10"/>
    </location>
</feature>
<gene>
    <name evidence="2" type="ORF">Agub_g11646</name>
</gene>